<dbReference type="AlphaFoldDB" id="A0AA38TF22"/>
<dbReference type="InterPro" id="IPR036875">
    <property type="entry name" value="Znf_CCHC_sf"/>
</dbReference>
<name>A0AA38TF22_9ASTR</name>
<evidence type="ECO:0000313" key="4">
    <source>
        <dbReference type="EMBL" id="KAJ9552841.1"/>
    </source>
</evidence>
<accession>A0AA38TF22</accession>
<dbReference type="Pfam" id="PF00098">
    <property type="entry name" value="zf-CCHC"/>
    <property type="match status" value="2"/>
</dbReference>
<organism evidence="4 5">
    <name type="scientific">Centaurea solstitialis</name>
    <name type="common">yellow star-thistle</name>
    <dbReference type="NCBI Taxonomy" id="347529"/>
    <lineage>
        <taxon>Eukaryota</taxon>
        <taxon>Viridiplantae</taxon>
        <taxon>Streptophyta</taxon>
        <taxon>Embryophyta</taxon>
        <taxon>Tracheophyta</taxon>
        <taxon>Spermatophyta</taxon>
        <taxon>Magnoliopsida</taxon>
        <taxon>eudicotyledons</taxon>
        <taxon>Gunneridae</taxon>
        <taxon>Pentapetalae</taxon>
        <taxon>asterids</taxon>
        <taxon>campanulids</taxon>
        <taxon>Asterales</taxon>
        <taxon>Asteraceae</taxon>
        <taxon>Carduoideae</taxon>
        <taxon>Cardueae</taxon>
        <taxon>Centaureinae</taxon>
        <taxon>Centaurea</taxon>
    </lineage>
</organism>
<keyword evidence="1" id="KW-0479">Metal-binding</keyword>
<dbReference type="InterPro" id="IPR032567">
    <property type="entry name" value="RTL1-rel"/>
</dbReference>
<dbReference type="PANTHER" id="PTHR15503:SF42">
    <property type="entry name" value="ZINC FINGER, CCHC-TYPE, RETROTRANSPOSON GAG DOMAIN, ASPARTIC PEPTIDASE DOMAIN PROTEIN-RELATED"/>
    <property type="match status" value="1"/>
</dbReference>
<dbReference type="PROSITE" id="PS50158">
    <property type="entry name" value="ZF_CCHC"/>
    <property type="match status" value="2"/>
</dbReference>
<dbReference type="Pfam" id="PF14223">
    <property type="entry name" value="Retrotran_gag_2"/>
    <property type="match status" value="1"/>
</dbReference>
<sequence length="639" mass="72845">MEHRQSKGGMLSVTSQKLDRDVTSQKVDRDVTSQKIVMANTRSQTGAARGPPDQTASTADHHARTEVVENPPRLSALGGRTEFIPRVNLEDRNPVITEVTPEMRIFDNVMKAVTEAMTKQQESFARILEERDASHRRHEAVGENAGIGSGDAAVVVVTEETRTIGDKEKAKGRGCSYKNFLGCKPPEFRGCNEPITCLYWLREMEMAFEASECDDSQRVKFASHLLKGEALTWWNLTRTSLTPEVLAVLPWSEFKKKMLEKYCSERALDEIEDEFRGMEKGDSPVTDYAKEFLERLGMVEHLAPDEKSKIKAYVRGLPAEMRSAVRIARVTTLHEAIEESLRVEDDIAQARAEHYQAGQKRKREEPSEQPRPTKTTNDERRVEPRRDLWWCHKCRTKHHGPCRREPPSDPISCSKCGKRGHMARDCSIRGLVCFECREPGHFMRDCPKLMRGQTGASSEPNARKDNQSRAPSRAFQISVDKETEKTDVVSGNLLVNSLHAYIISKGGMLLVTSQKVDWDVTSQKSEKDKVLVELGSRCKRLLIMAIPHEIFNNIDHCYLCKDIWAELERQIDGGKKTLKNNRSFCIDEYHSFKATEDESLLDTYSRFNTLIKDDFLPKQRSLLEMEKNILEDSAAVWRR</sequence>
<dbReference type="SUPFAM" id="SSF57756">
    <property type="entry name" value="Retrovirus zinc finger-like domains"/>
    <property type="match status" value="1"/>
</dbReference>
<evidence type="ECO:0000259" key="3">
    <source>
        <dbReference type="PROSITE" id="PS50158"/>
    </source>
</evidence>
<evidence type="ECO:0000256" key="2">
    <source>
        <dbReference type="SAM" id="MobiDB-lite"/>
    </source>
</evidence>
<keyword evidence="1" id="KW-0863">Zinc-finger</keyword>
<dbReference type="GO" id="GO:0008270">
    <property type="term" value="F:zinc ion binding"/>
    <property type="evidence" value="ECO:0007669"/>
    <property type="project" value="UniProtKB-KW"/>
</dbReference>
<dbReference type="PANTHER" id="PTHR15503">
    <property type="entry name" value="LDOC1 RELATED"/>
    <property type="match status" value="1"/>
</dbReference>
<dbReference type="Gene3D" id="4.10.60.10">
    <property type="entry name" value="Zinc finger, CCHC-type"/>
    <property type="match status" value="1"/>
</dbReference>
<keyword evidence="1" id="KW-0862">Zinc</keyword>
<feature type="region of interest" description="Disordered" evidence="2">
    <location>
        <begin position="1"/>
        <end position="73"/>
    </location>
</feature>
<dbReference type="Pfam" id="PF03732">
    <property type="entry name" value="Retrotrans_gag"/>
    <property type="match status" value="1"/>
</dbReference>
<dbReference type="SMART" id="SM00343">
    <property type="entry name" value="ZnF_C2HC"/>
    <property type="match status" value="2"/>
</dbReference>
<dbReference type="EMBL" id="JARYMX010000004">
    <property type="protein sequence ID" value="KAJ9552841.1"/>
    <property type="molecule type" value="Genomic_DNA"/>
</dbReference>
<feature type="domain" description="CCHC-type" evidence="3">
    <location>
        <begin position="413"/>
        <end position="426"/>
    </location>
</feature>
<comment type="caution">
    <text evidence="4">The sequence shown here is derived from an EMBL/GenBank/DDBJ whole genome shotgun (WGS) entry which is preliminary data.</text>
</comment>
<proteinExistence type="predicted"/>
<keyword evidence="5" id="KW-1185">Reference proteome</keyword>
<feature type="domain" description="CCHC-type" evidence="3">
    <location>
        <begin position="433"/>
        <end position="448"/>
    </location>
</feature>
<feature type="compositionally biased region" description="Basic and acidic residues" evidence="2">
    <location>
        <begin position="17"/>
        <end position="32"/>
    </location>
</feature>
<feature type="region of interest" description="Disordered" evidence="2">
    <location>
        <begin position="353"/>
        <end position="382"/>
    </location>
</feature>
<dbReference type="InterPro" id="IPR001878">
    <property type="entry name" value="Znf_CCHC"/>
</dbReference>
<reference evidence="4" key="1">
    <citation type="submission" date="2023-03" db="EMBL/GenBank/DDBJ databases">
        <title>Chromosome-scale reference genome and RAD-based genetic map of yellow starthistle (Centaurea solstitialis) reveal putative structural variation and QTLs associated with invader traits.</title>
        <authorList>
            <person name="Reatini B."/>
            <person name="Cang F.A."/>
            <person name="Jiang Q."/>
            <person name="Mckibben M.T.W."/>
            <person name="Barker M.S."/>
            <person name="Rieseberg L.H."/>
            <person name="Dlugosch K.M."/>
        </authorList>
    </citation>
    <scope>NUCLEOTIDE SEQUENCE</scope>
    <source>
        <strain evidence="4">CAN-66</strain>
        <tissue evidence="4">Leaf</tissue>
    </source>
</reference>
<evidence type="ECO:0000313" key="5">
    <source>
        <dbReference type="Proteomes" id="UP001172457"/>
    </source>
</evidence>
<protein>
    <recommendedName>
        <fullName evidence="3">CCHC-type domain-containing protein</fullName>
    </recommendedName>
</protein>
<dbReference type="InterPro" id="IPR005162">
    <property type="entry name" value="Retrotrans_gag_dom"/>
</dbReference>
<dbReference type="Proteomes" id="UP001172457">
    <property type="component" value="Chromosome 4"/>
</dbReference>
<evidence type="ECO:0000256" key="1">
    <source>
        <dbReference type="PROSITE-ProRule" id="PRU00047"/>
    </source>
</evidence>
<feature type="region of interest" description="Disordered" evidence="2">
    <location>
        <begin position="451"/>
        <end position="473"/>
    </location>
</feature>
<gene>
    <name evidence="4" type="ORF">OSB04_016886</name>
</gene>
<dbReference type="GO" id="GO:0003676">
    <property type="term" value="F:nucleic acid binding"/>
    <property type="evidence" value="ECO:0007669"/>
    <property type="project" value="InterPro"/>
</dbReference>